<reference evidence="8 9" key="1">
    <citation type="submission" date="2010-12" db="EMBL/GenBank/DDBJ databases">
        <title>Whole genome sequence of Anaerolinea thermophila UNI-1.</title>
        <authorList>
            <person name="Narita-Yamada S."/>
            <person name="Kishi E."/>
            <person name="Watanabe Y."/>
            <person name="Takasaki K."/>
            <person name="Ankai A."/>
            <person name="Oguchi A."/>
            <person name="Fukui S."/>
            <person name="Takahashi M."/>
            <person name="Yashiro I."/>
            <person name="Hosoyama A."/>
            <person name="Sekiguchi Y."/>
            <person name="Hanada S."/>
            <person name="Fujita N."/>
        </authorList>
    </citation>
    <scope>NUCLEOTIDE SEQUENCE [LARGE SCALE GENOMIC DNA]</scope>
    <source>
        <strain evidence="9">DSM 14523 / JCM 11388 / NBRC 100420 / UNI-1</strain>
    </source>
</reference>
<feature type="domain" description="Major facilitator superfamily (MFS) profile" evidence="7">
    <location>
        <begin position="1"/>
        <end position="414"/>
    </location>
</feature>
<protein>
    <submittedName>
        <fullName evidence="8">Major facilitator superfamily transporter</fullName>
    </submittedName>
</protein>
<dbReference type="STRING" id="926569.ANT_00500"/>
<dbReference type="InterPro" id="IPR020846">
    <property type="entry name" value="MFS_dom"/>
</dbReference>
<dbReference type="Pfam" id="PF03209">
    <property type="entry name" value="PUCC"/>
    <property type="match status" value="1"/>
</dbReference>
<dbReference type="InterPro" id="IPR004896">
    <property type="entry name" value="PucC-rel"/>
</dbReference>
<evidence type="ECO:0000256" key="5">
    <source>
        <dbReference type="ARBA" id="ARBA00023136"/>
    </source>
</evidence>
<evidence type="ECO:0000256" key="1">
    <source>
        <dbReference type="ARBA" id="ARBA00004651"/>
    </source>
</evidence>
<evidence type="ECO:0000256" key="2">
    <source>
        <dbReference type="ARBA" id="ARBA00008412"/>
    </source>
</evidence>
<dbReference type="Gene3D" id="1.20.1250.20">
    <property type="entry name" value="MFS general substrate transporter like domains"/>
    <property type="match status" value="1"/>
</dbReference>
<feature type="transmembrane region" description="Helical" evidence="6">
    <location>
        <begin position="269"/>
        <end position="286"/>
    </location>
</feature>
<accession>E8MYD9</accession>
<evidence type="ECO:0000256" key="6">
    <source>
        <dbReference type="SAM" id="Phobius"/>
    </source>
</evidence>
<dbReference type="OrthoDB" id="144773at2"/>
<dbReference type="HOGENOM" id="CLU_030017_1_0_0"/>
<evidence type="ECO:0000313" key="9">
    <source>
        <dbReference type="Proteomes" id="UP000008922"/>
    </source>
</evidence>
<evidence type="ECO:0000259" key="7">
    <source>
        <dbReference type="PROSITE" id="PS50850"/>
    </source>
</evidence>
<dbReference type="PIRSF" id="PIRSF016565">
    <property type="entry name" value="PucC"/>
    <property type="match status" value="1"/>
</dbReference>
<evidence type="ECO:0000256" key="3">
    <source>
        <dbReference type="ARBA" id="ARBA00022692"/>
    </source>
</evidence>
<feature type="transmembrane region" description="Helical" evidence="6">
    <location>
        <begin position="144"/>
        <end position="166"/>
    </location>
</feature>
<dbReference type="Proteomes" id="UP000008922">
    <property type="component" value="Chromosome"/>
</dbReference>
<feature type="transmembrane region" description="Helical" evidence="6">
    <location>
        <begin position="322"/>
        <end position="345"/>
    </location>
</feature>
<organism evidence="8 9">
    <name type="scientific">Anaerolinea thermophila (strain DSM 14523 / JCM 11388 / NBRC 100420 / UNI-1)</name>
    <dbReference type="NCBI Taxonomy" id="926569"/>
    <lineage>
        <taxon>Bacteria</taxon>
        <taxon>Bacillati</taxon>
        <taxon>Chloroflexota</taxon>
        <taxon>Anaerolineae</taxon>
        <taxon>Anaerolineales</taxon>
        <taxon>Anaerolineaceae</taxon>
        <taxon>Anaerolinea</taxon>
    </lineage>
</organism>
<keyword evidence="5 6" id="KW-0472">Membrane</keyword>
<feature type="transmembrane region" description="Helical" evidence="6">
    <location>
        <begin position="77"/>
        <end position="96"/>
    </location>
</feature>
<name>E8MYD9_ANATU</name>
<proteinExistence type="inferred from homology"/>
<keyword evidence="9" id="KW-1185">Reference proteome</keyword>
<keyword evidence="3 6" id="KW-0812">Transmembrane</keyword>
<dbReference type="InParanoid" id="E8MYD9"/>
<dbReference type="GO" id="GO:0005886">
    <property type="term" value="C:plasma membrane"/>
    <property type="evidence" value="ECO:0007669"/>
    <property type="project" value="UniProtKB-SubCell"/>
</dbReference>
<sequence>MSMMVKRLQLALIHTAVAVTLVPINSTLNRVMIKELGISAALVALLASLPYVFSPLQVLIGSYSDHHPILGLRRTPYIVLGLLFCAAGVVLAPLAAVEIPVQPVLGLLLTLLVFMAWGMGFNLASVSYLALASEISGEKGRSRTVAIMWVMMVVGIILTAATLGGMLERFDYAALNRAFLTVALGALGLGALGLIGLEKRVSAQPALPLDEERESWQVIFRKVFANPEARLFFGYLLLLLTALLGQDVLLEPYAAEAFGLSVSATTRITSIWGGVMLVAMLATGFLETRLAKKTLARAGGWVGLLGFALIALSSLLAQRGVFYGGVLLLGAGTGIATISNLSLMLDMTTARVGLYIGAWGIASALARLVGNLLSGVVRDAVTFTTQNALAGYLTVFILQALFLLVSLFLLSRVDVRRFRERESLPFAERAAIAGDLS</sequence>
<dbReference type="SUPFAM" id="SSF103473">
    <property type="entry name" value="MFS general substrate transporter"/>
    <property type="match status" value="1"/>
</dbReference>
<feature type="transmembrane region" description="Helical" evidence="6">
    <location>
        <begin position="36"/>
        <end position="56"/>
    </location>
</feature>
<feature type="transmembrane region" description="Helical" evidence="6">
    <location>
        <begin position="352"/>
        <end position="369"/>
    </location>
</feature>
<feature type="transmembrane region" description="Helical" evidence="6">
    <location>
        <begin position="389"/>
        <end position="410"/>
    </location>
</feature>
<keyword evidence="4 6" id="KW-1133">Transmembrane helix</keyword>
<evidence type="ECO:0000313" key="8">
    <source>
        <dbReference type="EMBL" id="BAJ62084.1"/>
    </source>
</evidence>
<dbReference type="RefSeq" id="WP_013558482.1">
    <property type="nucleotide sequence ID" value="NC_014960.1"/>
</dbReference>
<dbReference type="KEGG" id="atm:ANT_00500"/>
<comment type="similarity">
    <text evidence="2">Belongs to the PucC family.</text>
</comment>
<feature type="transmembrane region" description="Helical" evidence="6">
    <location>
        <begin position="298"/>
        <end position="316"/>
    </location>
</feature>
<dbReference type="EMBL" id="AP012029">
    <property type="protein sequence ID" value="BAJ62084.1"/>
    <property type="molecule type" value="Genomic_DNA"/>
</dbReference>
<feature type="transmembrane region" description="Helical" evidence="6">
    <location>
        <begin position="108"/>
        <end position="132"/>
    </location>
</feature>
<comment type="subcellular location">
    <subcellularLocation>
        <location evidence="1">Cell membrane</location>
        <topology evidence="1">Multi-pass membrane protein</topology>
    </subcellularLocation>
</comment>
<evidence type="ECO:0000256" key="4">
    <source>
        <dbReference type="ARBA" id="ARBA00022989"/>
    </source>
</evidence>
<dbReference type="eggNOG" id="COG2211">
    <property type="taxonomic scope" value="Bacteria"/>
</dbReference>
<dbReference type="InterPro" id="IPR026036">
    <property type="entry name" value="PucC"/>
</dbReference>
<dbReference type="PANTHER" id="PTHR23538">
    <property type="entry name" value="44.5 KD BACTERIOCHLOROPHYLL SYNTHASE SUBUNIT"/>
    <property type="match status" value="1"/>
</dbReference>
<dbReference type="CDD" id="cd06176">
    <property type="entry name" value="MFS_BCD_PucC-like"/>
    <property type="match status" value="1"/>
</dbReference>
<dbReference type="GO" id="GO:0022857">
    <property type="term" value="F:transmembrane transporter activity"/>
    <property type="evidence" value="ECO:0007669"/>
    <property type="project" value="InterPro"/>
</dbReference>
<dbReference type="PANTHER" id="PTHR23538:SF1">
    <property type="entry name" value="44.5 KD BACTERIOCHLOROPHYLL SYNTHASE SUBUNIT"/>
    <property type="match status" value="1"/>
</dbReference>
<dbReference type="InterPro" id="IPR036259">
    <property type="entry name" value="MFS_trans_sf"/>
</dbReference>
<dbReference type="PROSITE" id="PS50850">
    <property type="entry name" value="MFS"/>
    <property type="match status" value="1"/>
</dbReference>
<dbReference type="AlphaFoldDB" id="E8MYD9"/>
<feature type="transmembrane region" description="Helical" evidence="6">
    <location>
        <begin position="231"/>
        <end position="249"/>
    </location>
</feature>
<gene>
    <name evidence="8" type="ordered locus">ANT_00500</name>
</gene>